<comment type="catalytic activity">
    <reaction evidence="5">
        <text>3'-dephospho-CoA + ATP = ADP + CoA + H(+)</text>
        <dbReference type="Rhea" id="RHEA:18245"/>
        <dbReference type="ChEBI" id="CHEBI:15378"/>
        <dbReference type="ChEBI" id="CHEBI:30616"/>
        <dbReference type="ChEBI" id="CHEBI:57287"/>
        <dbReference type="ChEBI" id="CHEBI:57328"/>
        <dbReference type="ChEBI" id="CHEBI:456216"/>
        <dbReference type="EC" id="2.7.1.24"/>
    </reaction>
</comment>
<name>A0ABQ6CAL8_9HYPH</name>
<dbReference type="PANTHER" id="PTHR10695">
    <property type="entry name" value="DEPHOSPHO-COA KINASE-RELATED"/>
    <property type="match status" value="1"/>
</dbReference>
<dbReference type="InterPro" id="IPR001977">
    <property type="entry name" value="Depp_CoAkinase"/>
</dbReference>
<evidence type="ECO:0000256" key="5">
    <source>
        <dbReference type="HAMAP-Rule" id="MF_00376"/>
    </source>
</evidence>
<dbReference type="InterPro" id="IPR027417">
    <property type="entry name" value="P-loop_NTPase"/>
</dbReference>
<dbReference type="CDD" id="cd02022">
    <property type="entry name" value="DPCK"/>
    <property type="match status" value="1"/>
</dbReference>
<dbReference type="PROSITE" id="PS51219">
    <property type="entry name" value="DPCK"/>
    <property type="match status" value="1"/>
</dbReference>
<dbReference type="NCBIfam" id="TIGR00152">
    <property type="entry name" value="dephospho-CoA kinase"/>
    <property type="match status" value="1"/>
</dbReference>
<proteinExistence type="inferred from homology"/>
<organism evidence="7 8">
    <name type="scientific">Labrys miyagiensis</name>
    <dbReference type="NCBI Taxonomy" id="346912"/>
    <lineage>
        <taxon>Bacteria</taxon>
        <taxon>Pseudomonadati</taxon>
        <taxon>Pseudomonadota</taxon>
        <taxon>Alphaproteobacteria</taxon>
        <taxon>Hyphomicrobiales</taxon>
        <taxon>Xanthobacteraceae</taxon>
        <taxon>Labrys</taxon>
    </lineage>
</organism>
<protein>
    <recommendedName>
        <fullName evidence="5 6">Dephospho-CoA kinase</fullName>
        <ecNumber evidence="5 6">2.7.1.24</ecNumber>
    </recommendedName>
    <alternativeName>
        <fullName evidence="5">Dephosphocoenzyme A kinase</fullName>
    </alternativeName>
</protein>
<dbReference type="Gene3D" id="3.40.50.300">
    <property type="entry name" value="P-loop containing nucleotide triphosphate hydrolases"/>
    <property type="match status" value="1"/>
</dbReference>
<evidence type="ECO:0000256" key="2">
    <source>
        <dbReference type="ARBA" id="ARBA00022741"/>
    </source>
</evidence>
<dbReference type="Pfam" id="PF01121">
    <property type="entry name" value="CoaE"/>
    <property type="match status" value="1"/>
</dbReference>
<keyword evidence="5" id="KW-0808">Transferase</keyword>
<dbReference type="RefSeq" id="WP_284310070.1">
    <property type="nucleotide sequence ID" value="NZ_BSPC01000005.1"/>
</dbReference>
<dbReference type="SUPFAM" id="SSF52540">
    <property type="entry name" value="P-loop containing nucleoside triphosphate hydrolases"/>
    <property type="match status" value="1"/>
</dbReference>
<evidence type="ECO:0000256" key="1">
    <source>
        <dbReference type="ARBA" id="ARBA00009018"/>
    </source>
</evidence>
<keyword evidence="5" id="KW-0963">Cytoplasm</keyword>
<keyword evidence="5 7" id="KW-0418">Kinase</keyword>
<dbReference type="GO" id="GO:0016301">
    <property type="term" value="F:kinase activity"/>
    <property type="evidence" value="ECO:0007669"/>
    <property type="project" value="UniProtKB-KW"/>
</dbReference>
<comment type="pathway">
    <text evidence="5">Cofactor biosynthesis; coenzyme A biosynthesis; CoA from (R)-pantothenate: step 5/5.</text>
</comment>
<comment type="subcellular location">
    <subcellularLocation>
        <location evidence="5">Cytoplasm</location>
    </subcellularLocation>
</comment>
<keyword evidence="3 5" id="KW-0067">ATP-binding</keyword>
<comment type="similarity">
    <text evidence="1 5">Belongs to the CoaE family.</text>
</comment>
<feature type="binding site" evidence="5">
    <location>
        <begin position="12"/>
        <end position="17"/>
    </location>
    <ligand>
        <name>ATP</name>
        <dbReference type="ChEBI" id="CHEBI:30616"/>
    </ligand>
</feature>
<keyword evidence="2 5" id="KW-0547">Nucleotide-binding</keyword>
<dbReference type="PANTHER" id="PTHR10695:SF46">
    <property type="entry name" value="BIFUNCTIONAL COENZYME A SYNTHASE-RELATED"/>
    <property type="match status" value="1"/>
</dbReference>
<dbReference type="EMBL" id="BSPC01000005">
    <property type="protein sequence ID" value="GLS17244.1"/>
    <property type="molecule type" value="Genomic_DNA"/>
</dbReference>
<reference evidence="8" key="1">
    <citation type="journal article" date="2019" name="Int. J. Syst. Evol. Microbiol.">
        <title>The Global Catalogue of Microorganisms (GCM) 10K type strain sequencing project: providing services to taxonomists for standard genome sequencing and annotation.</title>
        <authorList>
            <consortium name="The Broad Institute Genomics Platform"/>
            <consortium name="The Broad Institute Genome Sequencing Center for Infectious Disease"/>
            <person name="Wu L."/>
            <person name="Ma J."/>
        </authorList>
    </citation>
    <scope>NUCLEOTIDE SEQUENCE [LARGE SCALE GENOMIC DNA]</scope>
    <source>
        <strain evidence="8">NBRC 101365</strain>
    </source>
</reference>
<evidence type="ECO:0000313" key="7">
    <source>
        <dbReference type="EMBL" id="GLS17244.1"/>
    </source>
</evidence>
<evidence type="ECO:0000256" key="6">
    <source>
        <dbReference type="NCBIfam" id="TIGR00152"/>
    </source>
</evidence>
<keyword evidence="8" id="KW-1185">Reference proteome</keyword>
<dbReference type="HAMAP" id="MF_00376">
    <property type="entry name" value="Dephospho_CoA_kinase"/>
    <property type="match status" value="1"/>
</dbReference>
<keyword evidence="4 5" id="KW-0173">Coenzyme A biosynthesis</keyword>
<evidence type="ECO:0000313" key="8">
    <source>
        <dbReference type="Proteomes" id="UP001156882"/>
    </source>
</evidence>
<evidence type="ECO:0000256" key="3">
    <source>
        <dbReference type="ARBA" id="ARBA00022840"/>
    </source>
</evidence>
<dbReference type="Proteomes" id="UP001156882">
    <property type="component" value="Unassembled WGS sequence"/>
</dbReference>
<gene>
    <name evidence="5 7" type="primary">coaE</name>
    <name evidence="7" type="ORF">GCM10007874_02590</name>
</gene>
<sequence>MTFILGLTGSIGMGKSATAAMFRNGGVPVHDADATVHRLYAGPAVGAVEAAFPGVTVDGAIDRTRLGERVIGNTEAMKRLEAIVHPLVRATEQVFLAEARRKSAPLAVLDIPLLYETGGEKRCQAVAVVSAPAAVQRERVLVRPGMSEERFAAILARQLPDVEKRARAHFVIDTGAGFAFAQRQVDDIIRALAFTV</sequence>
<comment type="function">
    <text evidence="5">Catalyzes the phosphorylation of the 3'-hydroxyl group of dephosphocoenzyme A to form coenzyme A.</text>
</comment>
<dbReference type="EC" id="2.7.1.24" evidence="5 6"/>
<accession>A0ABQ6CAL8</accession>
<evidence type="ECO:0000256" key="4">
    <source>
        <dbReference type="ARBA" id="ARBA00022993"/>
    </source>
</evidence>
<comment type="caution">
    <text evidence="7">The sequence shown here is derived from an EMBL/GenBank/DDBJ whole genome shotgun (WGS) entry which is preliminary data.</text>
</comment>